<proteinExistence type="predicted"/>
<protein>
    <submittedName>
        <fullName evidence="1">Uncharacterized protein</fullName>
    </submittedName>
</protein>
<dbReference type="AlphaFoldDB" id="A0AAU7ZJQ8"/>
<dbReference type="RefSeq" id="WP_353062016.1">
    <property type="nucleotide sequence ID" value="NZ_CP132942.1"/>
</dbReference>
<evidence type="ECO:0000313" key="1">
    <source>
        <dbReference type="EMBL" id="XCB31173.1"/>
    </source>
</evidence>
<reference evidence="1" key="1">
    <citation type="submission" date="2023-08" db="EMBL/GenBank/DDBJ databases">
        <authorList>
            <person name="Messyasz A."/>
            <person name="Mannisto M.K."/>
            <person name="Kerkhof L.J."/>
            <person name="Haggblom M."/>
        </authorList>
    </citation>
    <scope>NUCLEOTIDE SEQUENCE</scope>
    <source>
        <strain evidence="1">X5P6</strain>
    </source>
</reference>
<gene>
    <name evidence="1" type="ORF">RBB77_11935</name>
</gene>
<accession>A0AAU7ZJQ8</accession>
<name>A0AAU7ZJQ8_9BACT</name>
<sequence>MADGRLDGGAILRQGQVEGRAAAAAATRSGGGFAGGVVVVAELFAAQAWAAASVAIGEDVAALIAFRFVDDWVNDCSHESLPTGVLVVQSFEKKRHESGLLDSSFAFELKKKVRLVAGLRCVLL</sequence>
<reference evidence="1" key="2">
    <citation type="journal article" date="2024" name="Environ. Microbiol.">
        <title>Genome analysis and description of Tunturibacter gen. nov. expands the diversity of Terriglobia in tundra soils.</title>
        <authorList>
            <person name="Messyasz A."/>
            <person name="Mannisto M.K."/>
            <person name="Kerkhof L.J."/>
            <person name="Haggblom M.M."/>
        </authorList>
    </citation>
    <scope>NUCLEOTIDE SEQUENCE</scope>
    <source>
        <strain evidence="1">X5P6</strain>
    </source>
</reference>
<dbReference type="EMBL" id="CP132942">
    <property type="protein sequence ID" value="XCB31173.1"/>
    <property type="molecule type" value="Genomic_DNA"/>
</dbReference>
<dbReference type="KEGG" id="tpsc:RBB77_11935"/>
<organism evidence="1">
    <name type="scientific">Tunturiibacter psychrotolerans</name>
    <dbReference type="NCBI Taxonomy" id="3069686"/>
    <lineage>
        <taxon>Bacteria</taxon>
        <taxon>Pseudomonadati</taxon>
        <taxon>Acidobacteriota</taxon>
        <taxon>Terriglobia</taxon>
        <taxon>Terriglobales</taxon>
        <taxon>Acidobacteriaceae</taxon>
        <taxon>Tunturiibacter</taxon>
    </lineage>
</organism>